<reference evidence="1 2" key="1">
    <citation type="submission" date="2018-05" db="EMBL/GenBank/DDBJ databases">
        <title>Genomic Encyclopedia of Type Strains, Phase IV (KMG-IV): sequencing the most valuable type-strain genomes for metagenomic binning, comparative biology and taxonomic classification.</title>
        <authorList>
            <person name="Goeker M."/>
        </authorList>
    </citation>
    <scope>NUCLEOTIDE SEQUENCE [LARGE SCALE GENOMIC DNA]</scope>
    <source>
        <strain evidence="1 2">DSM 18773</strain>
    </source>
</reference>
<proteinExistence type="predicted"/>
<dbReference type="RefSeq" id="WP_109690957.1">
    <property type="nucleotide sequence ID" value="NZ_QGGL01000021.1"/>
</dbReference>
<evidence type="ECO:0000313" key="2">
    <source>
        <dbReference type="Proteomes" id="UP000245634"/>
    </source>
</evidence>
<keyword evidence="2" id="KW-1185">Reference proteome</keyword>
<dbReference type="OrthoDB" id="2382148at2"/>
<accession>A0A316D3J4</accession>
<dbReference type="Proteomes" id="UP000245634">
    <property type="component" value="Unassembled WGS sequence"/>
</dbReference>
<protein>
    <submittedName>
        <fullName evidence="1">Uncharacterized protein</fullName>
    </submittedName>
</protein>
<dbReference type="AlphaFoldDB" id="A0A316D3J4"/>
<sequence>MTHEQVLKQFYARLKNVSSDSIVRVVDLAREHHVSYRHLSKLLKTSGLNLLWINGKAFVYRGEAVSVLAS</sequence>
<comment type="caution">
    <text evidence="1">The sequence shown here is derived from an EMBL/GenBank/DDBJ whole genome shotgun (WGS) entry which is preliminary data.</text>
</comment>
<organism evidence="1 2">
    <name type="scientific">Tumebacillus permanentifrigoris</name>
    <dbReference type="NCBI Taxonomy" id="378543"/>
    <lineage>
        <taxon>Bacteria</taxon>
        <taxon>Bacillati</taxon>
        <taxon>Bacillota</taxon>
        <taxon>Bacilli</taxon>
        <taxon>Bacillales</taxon>
        <taxon>Alicyclobacillaceae</taxon>
        <taxon>Tumebacillus</taxon>
    </lineage>
</organism>
<name>A0A316D3J4_9BACL</name>
<dbReference type="EMBL" id="QGGL01000021">
    <property type="protein sequence ID" value="PWK05967.1"/>
    <property type="molecule type" value="Genomic_DNA"/>
</dbReference>
<gene>
    <name evidence="1" type="ORF">C7459_12130</name>
</gene>
<evidence type="ECO:0000313" key="1">
    <source>
        <dbReference type="EMBL" id="PWK05967.1"/>
    </source>
</evidence>